<protein>
    <submittedName>
        <fullName evidence="1">Uncharacterized protein</fullName>
    </submittedName>
</protein>
<dbReference type="EMBL" id="VNHW01000003">
    <property type="protein sequence ID" value="TYP88940.1"/>
    <property type="molecule type" value="Genomic_DNA"/>
</dbReference>
<comment type="caution">
    <text evidence="1">The sequence shown here is derived from an EMBL/GenBank/DDBJ whole genome shotgun (WGS) entry which is preliminary data.</text>
</comment>
<keyword evidence="2" id="KW-1185">Reference proteome</keyword>
<dbReference type="RefSeq" id="WP_166532167.1">
    <property type="nucleotide sequence ID" value="NZ_VNHW01000003.1"/>
</dbReference>
<reference evidence="1 2" key="1">
    <citation type="submission" date="2019-07" db="EMBL/GenBank/DDBJ databases">
        <title>Genomic Encyclopedia of Archaeal and Bacterial Type Strains, Phase II (KMG-II): from individual species to whole genera.</title>
        <authorList>
            <person name="Goeker M."/>
        </authorList>
    </citation>
    <scope>NUCLEOTIDE SEQUENCE [LARGE SCALE GENOMIC DNA]</scope>
    <source>
        <strain evidence="1 2">DSM 46842</strain>
    </source>
</reference>
<dbReference type="Proteomes" id="UP000322499">
    <property type="component" value="Unassembled WGS sequence"/>
</dbReference>
<sequence length="169" mass="18635">MVFTVHDAHLLALDAHDGQVDELGRDHYLARLRPVAEALRRFGPVAEMAGVLRDIVEDTRDHPDPERRYDVDRLRLLGVPEDVVAAIDALTRRPGEPYMSGLIRRAAADPLARLVQLAENSHDLAASAALAGHDPAKARSLREGHIRPARRMLLAAEAGDRAHGCRILF</sequence>
<organism evidence="1 2">
    <name type="scientific">Blastococcus xanthinilyticus</name>
    <dbReference type="NCBI Taxonomy" id="1564164"/>
    <lineage>
        <taxon>Bacteria</taxon>
        <taxon>Bacillati</taxon>
        <taxon>Actinomycetota</taxon>
        <taxon>Actinomycetes</taxon>
        <taxon>Geodermatophilales</taxon>
        <taxon>Geodermatophilaceae</taxon>
        <taxon>Blastococcus</taxon>
    </lineage>
</organism>
<dbReference type="Gene3D" id="1.10.3210.10">
    <property type="entry name" value="Hypothetical protein af1432"/>
    <property type="match status" value="1"/>
</dbReference>
<gene>
    <name evidence="1" type="ORF">BD833_10396</name>
</gene>
<proteinExistence type="predicted"/>
<dbReference type="AlphaFoldDB" id="A0A5S5CYU3"/>
<dbReference type="SUPFAM" id="SSF109604">
    <property type="entry name" value="HD-domain/PDEase-like"/>
    <property type="match status" value="1"/>
</dbReference>
<accession>A0A5S5CYU3</accession>
<name>A0A5S5CYU3_9ACTN</name>
<evidence type="ECO:0000313" key="2">
    <source>
        <dbReference type="Proteomes" id="UP000322499"/>
    </source>
</evidence>
<evidence type="ECO:0000313" key="1">
    <source>
        <dbReference type="EMBL" id="TYP88940.1"/>
    </source>
</evidence>